<proteinExistence type="inferred from homology"/>
<dbReference type="SMART" id="SM00153">
    <property type="entry name" value="VHP"/>
    <property type="match status" value="1"/>
</dbReference>
<sequence length="1071" mass="122540">MPRTIADLRAKLQENGETGWLKRVQANNNSCDELKLLKEKNRYNDELSEKSFLASRKDQLDAASTQWKHRVEKSDAEKFSVAGKMDKIPTINIPSVEKEKKTPQAKRYKGKNDASSTPSSPEKNTMFNLCRSTSELTPGALKGDKESDTKSRVVSVVKPDDFTFTAFFESVERANVQGDQLDIKPEDFDAIERQSLLIYKKNVQIRRRKPTRNPIKALAERTDITNEYTEVITGVAEREKKRLNIEKLAQNSNKALEALAGLASKEDFTSVALKKGSVLSSYSPWKSLMLLQVKGRRHVQTRLVEPVASSVNEGDCYVLVTSSAVYTYIGLYSNVIEQSRAADVASHIQKTNDLGCKTSKIMNVSSKDIVKRNLEAFWKHLGAETVPETINAGHPSEDETFESNILQTNMIYTIEDRELVPMDAYWGTIPKIEMLTETNVIVFDFGSEMYIWSGKNASPEKKNLAMKLAKDMWDEGFDYSDCSINPLNIAHVLGERDSKELPLKGDKRPSWAMFAKITQHRETVLFKEKFLDWPDFSRVIRVRGEDGIKRGKGSIEIKPCNAEEMVKNKTNLPDLQIGNTHLGRGDEYFDEETRRLFQYDTIQIKAWRIQENSHEELKERSIGQFYDGDSYIYSWKFRQTVKGRELNGKPSKHAQVGRDMTIFFCWHGNKSSVNEKCTAAFLTVELDKQNAPQVRVVQGSEPAAFLRLFKGTMVIHKGKRNEVDKEPKSRLFVVRGEVEEEIYFMEVPVEMASLRSRSSLVLLDVQGGQVIIWHGSKSSELKRKVTKSSLERILEKKSSELLLDDDDESSLKIVEIVEGSESEDFLDTIGNDRKSYSSLLDSDKDFDYTPRLFKMSSITGSFAATEVPCPHRSEHITPYPFVQSDLYQSSQPALFLFDNHHELWLWQGWWPEKEDCELTADQTGSGAVRLQAERRAAMQTAMNYWKKIHADQDDHEPIEAYLVWAGLEPLEFRNLFATWEVRQDVRELNLRDGKKEDDKIPLRTELALLTRTTYPLAEILQRPLPEGVDPTQLEIYLSDDDFKELLLMTKDEFEQLPSWKKTALKKDKGLF</sequence>
<reference evidence="5" key="1">
    <citation type="submission" date="2025-08" db="UniProtKB">
        <authorList>
            <consortium name="RefSeq"/>
        </authorList>
    </citation>
    <scope>IDENTIFICATION</scope>
    <source>
        <tissue evidence="5">Gonads</tissue>
    </source>
</reference>
<keyword evidence="4" id="KW-1185">Reference proteome</keyword>
<dbReference type="GO" id="GO:0051014">
    <property type="term" value="P:actin filament severing"/>
    <property type="evidence" value="ECO:0007669"/>
    <property type="project" value="TreeGrafter"/>
</dbReference>
<feature type="compositionally biased region" description="Polar residues" evidence="2">
    <location>
        <begin position="113"/>
        <end position="128"/>
    </location>
</feature>
<dbReference type="InterPro" id="IPR003128">
    <property type="entry name" value="Villin_headpiece"/>
</dbReference>
<dbReference type="GO" id="GO:0051016">
    <property type="term" value="P:barbed-end actin filament capping"/>
    <property type="evidence" value="ECO:0007669"/>
    <property type="project" value="TreeGrafter"/>
</dbReference>
<name>A0A6J2YWY0_SITOR</name>
<dbReference type="InterPro" id="IPR029006">
    <property type="entry name" value="ADF-H/Gelsolin-like_dom_sf"/>
</dbReference>
<dbReference type="KEGG" id="soy:115891444"/>
<dbReference type="InterPro" id="IPR007123">
    <property type="entry name" value="Gelsolin-like_dom"/>
</dbReference>
<dbReference type="PROSITE" id="PS51089">
    <property type="entry name" value="HP"/>
    <property type="match status" value="1"/>
</dbReference>
<feature type="region of interest" description="Disordered" evidence="2">
    <location>
        <begin position="92"/>
        <end position="128"/>
    </location>
</feature>
<protein>
    <submittedName>
        <fullName evidence="5">Supervillin-like isoform X1</fullName>
    </submittedName>
</protein>
<feature type="domain" description="HP" evidence="3">
    <location>
        <begin position="1008"/>
        <end position="1071"/>
    </location>
</feature>
<accession>A0A6J2YWY0</accession>
<dbReference type="InterPro" id="IPR036886">
    <property type="entry name" value="Villin_headpiece_dom_sf"/>
</dbReference>
<dbReference type="PANTHER" id="PTHR11977">
    <property type="entry name" value="VILLIN"/>
    <property type="match status" value="1"/>
</dbReference>
<gene>
    <name evidence="5" type="primary">LOC115891444</name>
</gene>
<dbReference type="Gene3D" id="1.10.950.10">
    <property type="entry name" value="Villin headpiece domain"/>
    <property type="match status" value="1"/>
</dbReference>
<dbReference type="AlphaFoldDB" id="A0A6J2YWY0"/>
<organism evidence="4 5">
    <name type="scientific">Sitophilus oryzae</name>
    <name type="common">Rice weevil</name>
    <name type="synonym">Curculio oryzae</name>
    <dbReference type="NCBI Taxonomy" id="7048"/>
    <lineage>
        <taxon>Eukaryota</taxon>
        <taxon>Metazoa</taxon>
        <taxon>Ecdysozoa</taxon>
        <taxon>Arthropoda</taxon>
        <taxon>Hexapoda</taxon>
        <taxon>Insecta</taxon>
        <taxon>Pterygota</taxon>
        <taxon>Neoptera</taxon>
        <taxon>Endopterygota</taxon>
        <taxon>Coleoptera</taxon>
        <taxon>Polyphaga</taxon>
        <taxon>Cucujiformia</taxon>
        <taxon>Curculionidae</taxon>
        <taxon>Dryophthorinae</taxon>
        <taxon>Sitophilus</taxon>
    </lineage>
</organism>
<dbReference type="SUPFAM" id="SSF47050">
    <property type="entry name" value="VHP, Villin headpiece domain"/>
    <property type="match status" value="1"/>
</dbReference>
<dbReference type="SUPFAM" id="SSF55753">
    <property type="entry name" value="Actin depolymerizing proteins"/>
    <property type="match status" value="5"/>
</dbReference>
<dbReference type="Gene3D" id="3.40.20.10">
    <property type="entry name" value="Severin"/>
    <property type="match status" value="5"/>
</dbReference>
<comment type="similarity">
    <text evidence="1">Belongs to the villin/gelsolin family.</text>
</comment>
<dbReference type="RefSeq" id="XP_030767754.1">
    <property type="nucleotide sequence ID" value="XM_030911894.1"/>
</dbReference>
<dbReference type="GO" id="GO:0005546">
    <property type="term" value="F:phosphatidylinositol-4,5-bisphosphate binding"/>
    <property type="evidence" value="ECO:0007669"/>
    <property type="project" value="TreeGrafter"/>
</dbReference>
<dbReference type="GO" id="GO:0008154">
    <property type="term" value="P:actin polymerization or depolymerization"/>
    <property type="evidence" value="ECO:0007669"/>
    <property type="project" value="TreeGrafter"/>
</dbReference>
<dbReference type="Pfam" id="PF02209">
    <property type="entry name" value="VHP"/>
    <property type="match status" value="1"/>
</dbReference>
<dbReference type="Proteomes" id="UP000504635">
    <property type="component" value="Unplaced"/>
</dbReference>
<dbReference type="GeneID" id="115891444"/>
<dbReference type="SMART" id="SM00262">
    <property type="entry name" value="GEL"/>
    <property type="match status" value="4"/>
</dbReference>
<dbReference type="GO" id="GO:0015629">
    <property type="term" value="C:actin cytoskeleton"/>
    <property type="evidence" value="ECO:0007669"/>
    <property type="project" value="TreeGrafter"/>
</dbReference>
<evidence type="ECO:0000313" key="4">
    <source>
        <dbReference type="Proteomes" id="UP000504635"/>
    </source>
</evidence>
<evidence type="ECO:0000256" key="2">
    <source>
        <dbReference type="SAM" id="MobiDB-lite"/>
    </source>
</evidence>
<dbReference type="Pfam" id="PF00626">
    <property type="entry name" value="Gelsolin"/>
    <property type="match status" value="2"/>
</dbReference>
<evidence type="ECO:0000313" key="5">
    <source>
        <dbReference type="RefSeq" id="XP_030767754.1"/>
    </source>
</evidence>
<dbReference type="InterPro" id="IPR007122">
    <property type="entry name" value="Villin/Gelsolin"/>
</dbReference>
<evidence type="ECO:0000256" key="1">
    <source>
        <dbReference type="ARBA" id="ARBA00008418"/>
    </source>
</evidence>
<evidence type="ECO:0000259" key="3">
    <source>
        <dbReference type="PROSITE" id="PS51089"/>
    </source>
</evidence>
<dbReference type="GO" id="GO:0051015">
    <property type="term" value="F:actin filament binding"/>
    <property type="evidence" value="ECO:0007669"/>
    <property type="project" value="InterPro"/>
</dbReference>
<dbReference type="InParanoid" id="A0A6J2YWY0"/>
<dbReference type="PANTHER" id="PTHR11977:SF45">
    <property type="entry name" value="SUPERVILLIN"/>
    <property type="match status" value="1"/>
</dbReference>
<dbReference type="OrthoDB" id="28894at2759"/>
<dbReference type="GO" id="GO:0005737">
    <property type="term" value="C:cytoplasm"/>
    <property type="evidence" value="ECO:0007669"/>
    <property type="project" value="TreeGrafter"/>
</dbReference>